<accession>A0A4R2Q3L6</accession>
<dbReference type="Pfam" id="PF00072">
    <property type="entry name" value="Response_reg"/>
    <property type="match status" value="1"/>
</dbReference>
<keyword evidence="5" id="KW-1185">Reference proteome</keyword>
<feature type="domain" description="Response regulatory" evidence="3">
    <location>
        <begin position="3"/>
        <end position="121"/>
    </location>
</feature>
<dbReference type="PANTHER" id="PTHR44591:SF3">
    <property type="entry name" value="RESPONSE REGULATORY DOMAIN-CONTAINING PROTEIN"/>
    <property type="match status" value="1"/>
</dbReference>
<dbReference type="InterPro" id="IPR050595">
    <property type="entry name" value="Bact_response_regulator"/>
</dbReference>
<keyword evidence="1 2" id="KW-0597">Phosphoprotein</keyword>
<dbReference type="EMBL" id="SLXP01000002">
    <property type="protein sequence ID" value="TCP43157.1"/>
    <property type="molecule type" value="Genomic_DNA"/>
</dbReference>
<dbReference type="InterPro" id="IPR011006">
    <property type="entry name" value="CheY-like_superfamily"/>
</dbReference>
<proteinExistence type="predicted"/>
<reference evidence="4 5" key="1">
    <citation type="submission" date="2019-03" db="EMBL/GenBank/DDBJ databases">
        <title>Genomic Encyclopedia of Type Strains, Phase IV (KMG-IV): sequencing the most valuable type-strain genomes for metagenomic binning, comparative biology and taxonomic classification.</title>
        <authorList>
            <person name="Goeker M."/>
        </authorList>
    </citation>
    <scope>NUCLEOTIDE SEQUENCE [LARGE SCALE GENOMIC DNA]</scope>
    <source>
        <strain evidence="4 5">DSM 18063</strain>
    </source>
</reference>
<feature type="modified residue" description="4-aspartylphosphate" evidence="2">
    <location>
        <position position="52"/>
    </location>
</feature>
<dbReference type="PANTHER" id="PTHR44591">
    <property type="entry name" value="STRESS RESPONSE REGULATOR PROTEIN 1"/>
    <property type="match status" value="1"/>
</dbReference>
<evidence type="ECO:0000313" key="5">
    <source>
        <dbReference type="Proteomes" id="UP000294835"/>
    </source>
</evidence>
<dbReference type="SUPFAM" id="SSF52172">
    <property type="entry name" value="CheY-like"/>
    <property type="match status" value="1"/>
</dbReference>
<dbReference type="Proteomes" id="UP000294835">
    <property type="component" value="Unassembled WGS sequence"/>
</dbReference>
<dbReference type="SMART" id="SM00448">
    <property type="entry name" value="REC"/>
    <property type="match status" value="1"/>
</dbReference>
<dbReference type="AlphaFoldDB" id="A0A4R2Q3L6"/>
<sequence length="123" mass="12950">MPRIAVIDDEPEFLDLLPPLLAGSGVQVDCARTPEAFFALLAQARYDAVLVDFWLGGETSLGVLDRIAAEAGDLPVILVSGGGGGHSAEMAEALGHVSGVAVFLHKPFRREELLRALDACAQP</sequence>
<name>A0A4R2Q3L6_9RHOB</name>
<evidence type="ECO:0000256" key="2">
    <source>
        <dbReference type="PROSITE-ProRule" id="PRU00169"/>
    </source>
</evidence>
<dbReference type="GO" id="GO:0000160">
    <property type="term" value="P:phosphorelay signal transduction system"/>
    <property type="evidence" value="ECO:0007669"/>
    <property type="project" value="InterPro"/>
</dbReference>
<dbReference type="RefSeq" id="WP_132461005.1">
    <property type="nucleotide sequence ID" value="NZ_SLXP01000002.1"/>
</dbReference>
<evidence type="ECO:0000256" key="1">
    <source>
        <dbReference type="ARBA" id="ARBA00022553"/>
    </source>
</evidence>
<evidence type="ECO:0000259" key="3">
    <source>
        <dbReference type="PROSITE" id="PS50110"/>
    </source>
</evidence>
<organism evidence="4 5">
    <name type="scientific">Rhodovulum marinum</name>
    <dbReference type="NCBI Taxonomy" id="320662"/>
    <lineage>
        <taxon>Bacteria</taxon>
        <taxon>Pseudomonadati</taxon>
        <taxon>Pseudomonadota</taxon>
        <taxon>Alphaproteobacteria</taxon>
        <taxon>Rhodobacterales</taxon>
        <taxon>Paracoccaceae</taxon>
        <taxon>Rhodovulum</taxon>
    </lineage>
</organism>
<comment type="caution">
    <text evidence="4">The sequence shown here is derived from an EMBL/GenBank/DDBJ whole genome shotgun (WGS) entry which is preliminary data.</text>
</comment>
<gene>
    <name evidence="4" type="ORF">EV662_102351</name>
</gene>
<dbReference type="InterPro" id="IPR001789">
    <property type="entry name" value="Sig_transdc_resp-reg_receiver"/>
</dbReference>
<dbReference type="PROSITE" id="PS50110">
    <property type="entry name" value="RESPONSE_REGULATORY"/>
    <property type="match status" value="1"/>
</dbReference>
<dbReference type="OrthoDB" id="9782655at2"/>
<protein>
    <submittedName>
        <fullName evidence="4">Response regulator receiver domain-containing protein</fullName>
    </submittedName>
</protein>
<evidence type="ECO:0000313" key="4">
    <source>
        <dbReference type="EMBL" id="TCP43157.1"/>
    </source>
</evidence>
<dbReference type="Gene3D" id="3.40.50.2300">
    <property type="match status" value="1"/>
</dbReference>